<accession>A0AA88MEB4</accession>
<keyword evidence="2" id="KW-1185">Reference proteome</keyword>
<sequence length="82" mass="9561">MEPVRAHTKQQLNLRQARVERSIRWKVTVLLWTHHQQTVDWLLRVIISRIVPLGLSFYLAEGFLKKNKSKAGGKQRAEEGTL</sequence>
<dbReference type="EMBL" id="JAUPFM010000012">
    <property type="protein sequence ID" value="KAK2835489.1"/>
    <property type="molecule type" value="Genomic_DNA"/>
</dbReference>
<organism evidence="1 2">
    <name type="scientific">Channa striata</name>
    <name type="common">Snakehead murrel</name>
    <name type="synonym">Ophicephalus striatus</name>
    <dbReference type="NCBI Taxonomy" id="64152"/>
    <lineage>
        <taxon>Eukaryota</taxon>
        <taxon>Metazoa</taxon>
        <taxon>Chordata</taxon>
        <taxon>Craniata</taxon>
        <taxon>Vertebrata</taxon>
        <taxon>Euteleostomi</taxon>
        <taxon>Actinopterygii</taxon>
        <taxon>Neopterygii</taxon>
        <taxon>Teleostei</taxon>
        <taxon>Neoteleostei</taxon>
        <taxon>Acanthomorphata</taxon>
        <taxon>Anabantaria</taxon>
        <taxon>Anabantiformes</taxon>
        <taxon>Channoidei</taxon>
        <taxon>Channidae</taxon>
        <taxon>Channa</taxon>
    </lineage>
</organism>
<proteinExistence type="predicted"/>
<dbReference type="Proteomes" id="UP001187415">
    <property type="component" value="Unassembled WGS sequence"/>
</dbReference>
<gene>
    <name evidence="1" type="ORF">Q5P01_015973</name>
</gene>
<evidence type="ECO:0000313" key="2">
    <source>
        <dbReference type="Proteomes" id="UP001187415"/>
    </source>
</evidence>
<protein>
    <submittedName>
        <fullName evidence="1">Uncharacterized protein</fullName>
    </submittedName>
</protein>
<reference evidence="1" key="1">
    <citation type="submission" date="2023-07" db="EMBL/GenBank/DDBJ databases">
        <title>Chromosome-level Genome Assembly of Striped Snakehead (Channa striata).</title>
        <authorList>
            <person name="Liu H."/>
        </authorList>
    </citation>
    <scope>NUCLEOTIDE SEQUENCE</scope>
    <source>
        <strain evidence="1">Gz</strain>
        <tissue evidence="1">Muscle</tissue>
    </source>
</reference>
<name>A0AA88MEB4_CHASR</name>
<comment type="caution">
    <text evidence="1">The sequence shown here is derived from an EMBL/GenBank/DDBJ whole genome shotgun (WGS) entry which is preliminary data.</text>
</comment>
<evidence type="ECO:0000313" key="1">
    <source>
        <dbReference type="EMBL" id="KAK2835489.1"/>
    </source>
</evidence>
<dbReference type="AlphaFoldDB" id="A0AA88MEB4"/>